<evidence type="ECO:0000256" key="2">
    <source>
        <dbReference type="ARBA" id="ARBA00004413"/>
    </source>
</evidence>
<feature type="domain" description="Flagellar motor switch protein FliG middle" evidence="13">
    <location>
        <begin position="127"/>
        <end position="198"/>
    </location>
</feature>
<name>A0ABX7BL24_9CAUL</name>
<dbReference type="Proteomes" id="UP000595448">
    <property type="component" value="Chromosome"/>
</dbReference>
<dbReference type="EMBL" id="CP067977">
    <property type="protein sequence ID" value="QQQ18274.1"/>
    <property type="molecule type" value="Genomic_DNA"/>
</dbReference>
<feature type="domain" description="Flagellar motor switch protein FliG N-terminal" evidence="14">
    <location>
        <begin position="16"/>
        <end position="117"/>
    </location>
</feature>
<evidence type="ECO:0000259" key="13">
    <source>
        <dbReference type="Pfam" id="PF14841"/>
    </source>
</evidence>
<keyword evidence="7 11" id="KW-0283">Flagellar rotation</keyword>
<dbReference type="Gene3D" id="1.10.220.30">
    <property type="match status" value="3"/>
</dbReference>
<evidence type="ECO:0000259" key="14">
    <source>
        <dbReference type="Pfam" id="PF14842"/>
    </source>
</evidence>
<keyword evidence="9 11" id="KW-0975">Bacterial flagellum</keyword>
<accession>A0ABX7BL24</accession>
<gene>
    <name evidence="15" type="primary">fliG</name>
    <name evidence="15" type="ORF">JIP62_13405</name>
</gene>
<feature type="domain" description="Flagellar motor switch protein FliG C-terminal" evidence="12">
    <location>
        <begin position="227"/>
        <end position="333"/>
    </location>
</feature>
<keyword evidence="15" id="KW-0969">Cilium</keyword>
<evidence type="ECO:0000256" key="9">
    <source>
        <dbReference type="ARBA" id="ARBA00023143"/>
    </source>
</evidence>
<dbReference type="PIRSF" id="PIRSF003161">
    <property type="entry name" value="FliG"/>
    <property type="match status" value="1"/>
</dbReference>
<comment type="similarity">
    <text evidence="3 11">Belongs to the FliG family.</text>
</comment>
<evidence type="ECO:0000256" key="5">
    <source>
        <dbReference type="ARBA" id="ARBA00022475"/>
    </source>
</evidence>
<evidence type="ECO:0000256" key="3">
    <source>
        <dbReference type="ARBA" id="ARBA00010299"/>
    </source>
</evidence>
<dbReference type="Pfam" id="PF14841">
    <property type="entry name" value="FliG_M"/>
    <property type="match status" value="1"/>
</dbReference>
<keyword evidence="5 11" id="KW-1003">Cell membrane</keyword>
<dbReference type="SUPFAM" id="SSF48029">
    <property type="entry name" value="FliG"/>
    <property type="match status" value="2"/>
</dbReference>
<evidence type="ECO:0000256" key="1">
    <source>
        <dbReference type="ARBA" id="ARBA00004117"/>
    </source>
</evidence>
<dbReference type="InterPro" id="IPR011002">
    <property type="entry name" value="FliG_a-hlx"/>
</dbReference>
<keyword evidence="11" id="KW-0997">Cell inner membrane</keyword>
<dbReference type="RefSeq" id="WP_201102646.1">
    <property type="nucleotide sequence ID" value="NZ_CP067977.1"/>
</dbReference>
<dbReference type="PRINTS" id="PR00954">
    <property type="entry name" value="FLGMOTORFLIG"/>
</dbReference>
<evidence type="ECO:0000256" key="6">
    <source>
        <dbReference type="ARBA" id="ARBA00022500"/>
    </source>
</evidence>
<keyword evidence="8 11" id="KW-0472">Membrane</keyword>
<dbReference type="InterPro" id="IPR023087">
    <property type="entry name" value="Flg_Motor_Flig_C"/>
</dbReference>
<dbReference type="InterPro" id="IPR028263">
    <property type="entry name" value="FliG_N"/>
</dbReference>
<comment type="subcellular location">
    <subcellularLocation>
        <location evidence="1 11">Bacterial flagellum basal body</location>
    </subcellularLocation>
    <subcellularLocation>
        <location evidence="11">Cell inner membrane</location>
        <topology evidence="11">Peripheral membrane protein</topology>
        <orientation evidence="11">Cytoplasmic side</orientation>
    </subcellularLocation>
    <subcellularLocation>
        <location evidence="2">Cell membrane</location>
        <topology evidence="2">Peripheral membrane protein</topology>
        <orientation evidence="2">Cytoplasmic side</orientation>
    </subcellularLocation>
</comment>
<dbReference type="PANTHER" id="PTHR30534">
    <property type="entry name" value="FLAGELLAR MOTOR SWITCH PROTEIN FLIG"/>
    <property type="match status" value="1"/>
</dbReference>
<organism evidence="15 16">
    <name type="scientific">Brevundimonas vitisensis</name>
    <dbReference type="NCBI Taxonomy" id="2800818"/>
    <lineage>
        <taxon>Bacteria</taxon>
        <taxon>Pseudomonadati</taxon>
        <taxon>Pseudomonadota</taxon>
        <taxon>Alphaproteobacteria</taxon>
        <taxon>Caulobacterales</taxon>
        <taxon>Caulobacteraceae</taxon>
        <taxon>Brevundimonas</taxon>
    </lineage>
</organism>
<sequence>MARLVSKKPAIDDARKLTGPEKAAVILLALGEEHTRLWQGLDEDEIKEISQAMATLGTVSAQAVEDLMLEFVSGMSGSGAVMGSFEQTQKLLASFMPVDRVESMMEEIRGPAGRTMWDKLGNVNEAVLANYLKNEYPQTVAVVLSKIKPDHASRVLTSLPEDFALECVQRMLRMEPVQREILDKIEQTLRTEFMSNLARTSKRDSHEMMADIFNSFDRQTEARFIGALEERNREAAERIRALMFVFEDLSRLDPGGVQTLLRAVEKDQLGLALKGASETLREMFFSNMSERAAKIMREDMNSMGPVRLKDVDLAQMAMVQVAKDLAAKGEIMLAGQGGDDELIY</sequence>
<dbReference type="Pfam" id="PF01706">
    <property type="entry name" value="FliG_C"/>
    <property type="match status" value="1"/>
</dbReference>
<evidence type="ECO:0000259" key="12">
    <source>
        <dbReference type="Pfam" id="PF01706"/>
    </source>
</evidence>
<reference evidence="15 16" key="1">
    <citation type="submission" date="2021-01" db="EMBL/GenBank/DDBJ databases">
        <title>Brevundimonas vitis sp. nov., an bacterium isolated from grape (Vitis vinifera).</title>
        <authorList>
            <person name="Jiang L."/>
            <person name="Lee J."/>
        </authorList>
    </citation>
    <scope>NUCLEOTIDE SEQUENCE [LARGE SCALE GENOMIC DNA]</scope>
    <source>
        <strain evidence="15 16">GRTSA-9</strain>
    </source>
</reference>
<dbReference type="PANTHER" id="PTHR30534:SF0">
    <property type="entry name" value="FLAGELLAR MOTOR SWITCH PROTEIN FLIG"/>
    <property type="match status" value="1"/>
</dbReference>
<evidence type="ECO:0000256" key="10">
    <source>
        <dbReference type="ARBA" id="ARBA00025598"/>
    </source>
</evidence>
<keyword evidence="16" id="KW-1185">Reference proteome</keyword>
<evidence type="ECO:0000313" key="15">
    <source>
        <dbReference type="EMBL" id="QQQ18274.1"/>
    </source>
</evidence>
<dbReference type="Pfam" id="PF14842">
    <property type="entry name" value="FliG_N"/>
    <property type="match status" value="1"/>
</dbReference>
<protein>
    <recommendedName>
        <fullName evidence="4 11">Flagellar motor switch protein FliG</fullName>
    </recommendedName>
</protein>
<dbReference type="InterPro" id="IPR000090">
    <property type="entry name" value="Flg_Motor_Flig"/>
</dbReference>
<comment type="function">
    <text evidence="10 11">FliG is one of three proteins (FliG, FliN, FliM) that forms the rotor-mounted switch complex (C ring), located at the base of the basal body. This complex interacts with the CheY and CheZ chemotaxis proteins, in addition to contacting components of the motor that determine the direction of flagellar rotation.</text>
</comment>
<proteinExistence type="inferred from homology"/>
<evidence type="ECO:0000256" key="4">
    <source>
        <dbReference type="ARBA" id="ARBA00021870"/>
    </source>
</evidence>
<evidence type="ECO:0000256" key="7">
    <source>
        <dbReference type="ARBA" id="ARBA00022779"/>
    </source>
</evidence>
<keyword evidence="6 11" id="KW-0145">Chemotaxis</keyword>
<dbReference type="InterPro" id="IPR032779">
    <property type="entry name" value="FliG_M"/>
</dbReference>
<keyword evidence="15" id="KW-0282">Flagellum</keyword>
<evidence type="ECO:0000256" key="8">
    <source>
        <dbReference type="ARBA" id="ARBA00023136"/>
    </source>
</evidence>
<dbReference type="NCBIfam" id="TIGR00207">
    <property type="entry name" value="fliG"/>
    <property type="match status" value="1"/>
</dbReference>
<evidence type="ECO:0000256" key="11">
    <source>
        <dbReference type="PIRNR" id="PIRNR003161"/>
    </source>
</evidence>
<evidence type="ECO:0000313" key="16">
    <source>
        <dbReference type="Proteomes" id="UP000595448"/>
    </source>
</evidence>
<keyword evidence="15" id="KW-0966">Cell projection</keyword>